<organism evidence="4 6">
    <name type="scientific">Paraburkholderia madseniana</name>
    <dbReference type="NCBI Taxonomy" id="2599607"/>
    <lineage>
        <taxon>Bacteria</taxon>
        <taxon>Pseudomonadati</taxon>
        <taxon>Pseudomonadota</taxon>
        <taxon>Betaproteobacteria</taxon>
        <taxon>Burkholderiales</taxon>
        <taxon>Burkholderiaceae</taxon>
        <taxon>Paraburkholderia</taxon>
    </lineage>
</organism>
<evidence type="ECO:0000313" key="3">
    <source>
        <dbReference type="EMBL" id="MCX4146923.1"/>
    </source>
</evidence>
<feature type="transmembrane region" description="Helical" evidence="2">
    <location>
        <begin position="32"/>
        <end position="54"/>
    </location>
</feature>
<feature type="compositionally biased region" description="Pro residues" evidence="1">
    <location>
        <begin position="1"/>
        <end position="18"/>
    </location>
</feature>
<dbReference type="InterPro" id="IPR011006">
    <property type="entry name" value="CheY-like_superfamily"/>
</dbReference>
<dbReference type="SUPFAM" id="SSF52172">
    <property type="entry name" value="CheY-like"/>
    <property type="match status" value="1"/>
</dbReference>
<proteinExistence type="predicted"/>
<accession>A0AAP5BCD6</accession>
<dbReference type="EMBL" id="JAMXWF010000011">
    <property type="protein sequence ID" value="MDQ6408748.1"/>
    <property type="molecule type" value="Genomic_DNA"/>
</dbReference>
<keyword evidence="2" id="KW-1133">Transmembrane helix</keyword>
<sequence length="281" mass="29645">MPDASPNPPPTQNPPATPKPSSILQLATVLPAVNSLISTLVWPVFAVWVIVFVAQHHTGLVCDIARVSPYIQTGEFHAGPFSLSFQTTQSIANALAGAPQTHGPAAPGASSPEGTFAPVTPEAAQNLATEAVKALDSSGIAAASTALRILWVDPNPGNNINLQVAFQKLGFVVVTIQKDDAIQDAFNLAQGFNVVITNMNRDKVEDAGLSTIKAVHGIQPGIPVIVYSAHWAAIHSNQEETYGVRLISNRTDQVFQTVVNIAQVLAKSAPTQDTSRPNPCK</sequence>
<keyword evidence="2" id="KW-0812">Transmembrane</keyword>
<evidence type="ECO:0000313" key="4">
    <source>
        <dbReference type="EMBL" id="MDQ6408748.1"/>
    </source>
</evidence>
<dbReference type="Gene3D" id="3.40.50.2300">
    <property type="match status" value="1"/>
</dbReference>
<dbReference type="AlphaFoldDB" id="A0AAP5BCD6"/>
<evidence type="ECO:0000256" key="1">
    <source>
        <dbReference type="SAM" id="MobiDB-lite"/>
    </source>
</evidence>
<dbReference type="CDD" id="cd00156">
    <property type="entry name" value="REC"/>
    <property type="match status" value="1"/>
</dbReference>
<keyword evidence="2" id="KW-0472">Membrane</keyword>
<evidence type="ECO:0000313" key="6">
    <source>
        <dbReference type="Proteomes" id="UP001242288"/>
    </source>
</evidence>
<dbReference type="Proteomes" id="UP001209412">
    <property type="component" value="Unassembled WGS sequence"/>
</dbReference>
<feature type="region of interest" description="Disordered" evidence="1">
    <location>
        <begin position="97"/>
        <end position="118"/>
    </location>
</feature>
<reference evidence="4" key="1">
    <citation type="submission" date="2022-06" db="EMBL/GenBank/DDBJ databases">
        <title>PHB producers.</title>
        <authorList>
            <person name="Besaury L."/>
        </authorList>
    </citation>
    <scope>NUCLEOTIDE SEQUENCE</scope>
    <source>
        <strain evidence="4 5">SEWS6</strain>
    </source>
</reference>
<evidence type="ECO:0000256" key="2">
    <source>
        <dbReference type="SAM" id="Phobius"/>
    </source>
</evidence>
<gene>
    <name evidence="4" type="ORF">NIE36_16280</name>
    <name evidence="3" type="ORF">OSB80_16325</name>
</gene>
<dbReference type="RefSeq" id="WP_266258478.1">
    <property type="nucleotide sequence ID" value="NZ_JAMXWF010000011.1"/>
</dbReference>
<evidence type="ECO:0000313" key="5">
    <source>
        <dbReference type="Proteomes" id="UP001209412"/>
    </source>
</evidence>
<protein>
    <submittedName>
        <fullName evidence="4">Response regulator</fullName>
    </submittedName>
</protein>
<dbReference type="EMBL" id="JAPKHW010000011">
    <property type="protein sequence ID" value="MCX4146923.1"/>
    <property type="molecule type" value="Genomic_DNA"/>
</dbReference>
<dbReference type="Proteomes" id="UP001242288">
    <property type="component" value="Unassembled WGS sequence"/>
</dbReference>
<comment type="caution">
    <text evidence="4">The sequence shown here is derived from an EMBL/GenBank/DDBJ whole genome shotgun (WGS) entry which is preliminary data.</text>
</comment>
<feature type="region of interest" description="Disordered" evidence="1">
    <location>
        <begin position="1"/>
        <end position="20"/>
    </location>
</feature>
<keyword evidence="5" id="KW-1185">Reference proteome</keyword>
<name>A0AAP5BCD6_9BURK</name>